<evidence type="ECO:0000259" key="1">
    <source>
        <dbReference type="Pfam" id="PF02230"/>
    </source>
</evidence>
<dbReference type="RefSeq" id="WP_266012092.1">
    <property type="nucleotide sequence ID" value="NZ_JAPFQP010000002.1"/>
</dbReference>
<dbReference type="EMBL" id="JAPFQP010000002">
    <property type="protein sequence ID" value="MCX2719434.1"/>
    <property type="molecule type" value="Genomic_DNA"/>
</dbReference>
<dbReference type="SUPFAM" id="SSF53474">
    <property type="entry name" value="alpha/beta-Hydrolases"/>
    <property type="match status" value="1"/>
</dbReference>
<dbReference type="InterPro" id="IPR003140">
    <property type="entry name" value="PLipase/COase/thioEstase"/>
</dbReference>
<evidence type="ECO:0000313" key="3">
    <source>
        <dbReference type="Proteomes" id="UP001207116"/>
    </source>
</evidence>
<name>A0AAE3ML49_9FLAO</name>
<evidence type="ECO:0000313" key="2">
    <source>
        <dbReference type="EMBL" id="MCX2719434.1"/>
    </source>
</evidence>
<dbReference type="Pfam" id="PF02230">
    <property type="entry name" value="Abhydrolase_2"/>
    <property type="match status" value="1"/>
</dbReference>
<dbReference type="AlphaFoldDB" id="A0AAE3ML49"/>
<protein>
    <submittedName>
        <fullName evidence="2">Esterase</fullName>
    </submittedName>
</protein>
<gene>
    <name evidence="2" type="ORF">OO016_07470</name>
</gene>
<dbReference type="Gene3D" id="3.40.50.1820">
    <property type="entry name" value="alpha/beta hydrolase"/>
    <property type="match status" value="1"/>
</dbReference>
<accession>A0AAE3ML49</accession>
<feature type="domain" description="Phospholipase/carboxylesterase/thioesterase" evidence="1">
    <location>
        <begin position="23"/>
        <end position="212"/>
    </location>
</feature>
<proteinExistence type="predicted"/>
<reference evidence="2" key="1">
    <citation type="submission" date="2022-11" db="EMBL/GenBank/DDBJ databases">
        <title>The characterization of three novel Bacteroidetes species and genomic analysis of their roles in tidal elemental geochemical cycles.</title>
        <authorList>
            <person name="Ma K.-J."/>
        </authorList>
    </citation>
    <scope>NUCLEOTIDE SEQUENCE</scope>
    <source>
        <strain evidence="2">M415</strain>
    </source>
</reference>
<dbReference type="Proteomes" id="UP001207116">
    <property type="component" value="Unassembled WGS sequence"/>
</dbReference>
<keyword evidence="3" id="KW-1185">Reference proteome</keyword>
<comment type="caution">
    <text evidence="2">The sequence shown here is derived from an EMBL/GenBank/DDBJ whole genome shotgun (WGS) entry which is preliminary data.</text>
</comment>
<dbReference type="InterPro" id="IPR029058">
    <property type="entry name" value="AB_hydrolase_fold"/>
</dbReference>
<dbReference type="GO" id="GO:0016787">
    <property type="term" value="F:hydrolase activity"/>
    <property type="evidence" value="ECO:0007669"/>
    <property type="project" value="InterPro"/>
</dbReference>
<organism evidence="2 3">
    <name type="scientific">Lentiprolixibacter aurantiacus</name>
    <dbReference type="NCBI Taxonomy" id="2993939"/>
    <lineage>
        <taxon>Bacteria</taxon>
        <taxon>Pseudomonadati</taxon>
        <taxon>Bacteroidota</taxon>
        <taxon>Flavobacteriia</taxon>
        <taxon>Flavobacteriales</taxon>
        <taxon>Flavobacteriaceae</taxon>
        <taxon>Lentiprolixibacter</taxon>
    </lineage>
</organism>
<sequence>MKVQEKDVVYSNRNTYSTLNQVTEKTKYVWLVFHGIGFLSRYFLRYFADFAEEEHYFIAPQAPSKYYLNNEYKHVGASWLTRENTLLEKENVMAYLDGVWQAEKIPKNCNLIVFGYSQGVSIASRYVAYSKIKPAKLILYAGGLPEELDENSFNFLSTKTPITFIYGNQDPYLNPERMAREQAKLNTIFAGRAQLMAFEGGHELKKEIIHKVIP</sequence>